<protein>
    <submittedName>
        <fullName evidence="2">Uncharacterized protein</fullName>
    </submittedName>
</protein>
<sequence>MASTFHNIDPASNNSNSNRKTKLRPSAIDVDEPPPCKILKLASNHVDSRSASELTPDEAQDTIGIEPQVLVFRYRGHGWAFDLHTGLSDRGSYQLGVWQTEIRHDDDRQEEVWVRRGKKP</sequence>
<evidence type="ECO:0000313" key="2">
    <source>
        <dbReference type="EMBL" id="KAK3669506.1"/>
    </source>
</evidence>
<name>A0AAE0TPF8_9PEZI</name>
<gene>
    <name evidence="2" type="ORF">LTR78_010607</name>
</gene>
<organism evidence="2 3">
    <name type="scientific">Recurvomyces mirabilis</name>
    <dbReference type="NCBI Taxonomy" id="574656"/>
    <lineage>
        <taxon>Eukaryota</taxon>
        <taxon>Fungi</taxon>
        <taxon>Dikarya</taxon>
        <taxon>Ascomycota</taxon>
        <taxon>Pezizomycotina</taxon>
        <taxon>Dothideomycetes</taxon>
        <taxon>Dothideomycetidae</taxon>
        <taxon>Mycosphaerellales</taxon>
        <taxon>Teratosphaeriaceae</taxon>
        <taxon>Recurvomyces</taxon>
    </lineage>
</organism>
<feature type="compositionally biased region" description="Polar residues" evidence="1">
    <location>
        <begin position="1"/>
        <end position="18"/>
    </location>
</feature>
<dbReference type="EMBL" id="JAUTXT010000081">
    <property type="protein sequence ID" value="KAK3669506.1"/>
    <property type="molecule type" value="Genomic_DNA"/>
</dbReference>
<accession>A0AAE0TPF8</accession>
<evidence type="ECO:0000256" key="1">
    <source>
        <dbReference type="SAM" id="MobiDB-lite"/>
    </source>
</evidence>
<feature type="region of interest" description="Disordered" evidence="1">
    <location>
        <begin position="1"/>
        <end position="31"/>
    </location>
</feature>
<dbReference type="Proteomes" id="UP001274830">
    <property type="component" value="Unassembled WGS sequence"/>
</dbReference>
<reference evidence="2" key="1">
    <citation type="submission" date="2023-07" db="EMBL/GenBank/DDBJ databases">
        <title>Black Yeasts Isolated from many extreme environments.</title>
        <authorList>
            <person name="Coleine C."/>
            <person name="Stajich J.E."/>
            <person name="Selbmann L."/>
        </authorList>
    </citation>
    <scope>NUCLEOTIDE SEQUENCE</scope>
    <source>
        <strain evidence="2">CCFEE 5485</strain>
    </source>
</reference>
<dbReference type="AlphaFoldDB" id="A0AAE0TPF8"/>
<comment type="caution">
    <text evidence="2">The sequence shown here is derived from an EMBL/GenBank/DDBJ whole genome shotgun (WGS) entry which is preliminary data.</text>
</comment>
<keyword evidence="3" id="KW-1185">Reference proteome</keyword>
<proteinExistence type="predicted"/>
<evidence type="ECO:0000313" key="3">
    <source>
        <dbReference type="Proteomes" id="UP001274830"/>
    </source>
</evidence>